<dbReference type="VEuPathDB" id="FungiDB:LCOR_02028.1"/>
<dbReference type="FunFam" id="2.40.70.10:FF:000115">
    <property type="entry name" value="Lysosomal aspartic protease"/>
    <property type="match status" value="1"/>
</dbReference>
<dbReference type="CDD" id="cd05471">
    <property type="entry name" value="pepsin_like"/>
    <property type="match status" value="1"/>
</dbReference>
<dbReference type="Pfam" id="PF00026">
    <property type="entry name" value="Asp"/>
    <property type="match status" value="1"/>
</dbReference>
<dbReference type="AlphaFoldDB" id="A0A068RKZ4"/>
<dbReference type="Proteomes" id="UP000027586">
    <property type="component" value="Unassembled WGS sequence"/>
</dbReference>
<dbReference type="GO" id="GO:0004190">
    <property type="term" value="F:aspartic-type endopeptidase activity"/>
    <property type="evidence" value="ECO:0007669"/>
    <property type="project" value="UniProtKB-KW"/>
</dbReference>
<dbReference type="PRINTS" id="PR00792">
    <property type="entry name" value="PEPSIN"/>
</dbReference>
<evidence type="ECO:0000313" key="13">
    <source>
        <dbReference type="Proteomes" id="UP000027586"/>
    </source>
</evidence>
<sequence length="415" mass="45119">MLVGSIVLVVLLGIISSSMAANDGASLNLKLYKKTRNLSTPERHVRALFKYNLHGKVPPFRISDVRHAVELDSVNVDVEYVGAVEIGTPPQTFEMDFDTGSSDIWVPSSNCTTCSNNATFISSKSKTFFPETATTMDNTTMISANDTNDGHNSSWTLQYGDGSTVQGNKGFDTITVGNATAKHQLFGLANKVSEQFIADQRLDGIFGLGFAGLSLMGANQSFVESLKTQGMIRDAVASFWLSNSSNGGELLLGDIDSKRYEGDLTYLDVSKPPRYWEVPFTGVKVGNKSYISGMDPGNGTAIVDTGTTLIILPLTLSHAVHEQIPGAVYNRTYGWQMPCKPNTTESVGFTLGDHDFPIPLQNLVREKVNPDNSSLCYSGIAEAPMPMVILGDTFMRTYYTVFDYDAKRVGFAKAV</sequence>
<dbReference type="InterPro" id="IPR001969">
    <property type="entry name" value="Aspartic_peptidase_AS"/>
</dbReference>
<organism evidence="12 13">
    <name type="scientific">Lichtheimia corymbifera JMRC:FSU:9682</name>
    <dbReference type="NCBI Taxonomy" id="1263082"/>
    <lineage>
        <taxon>Eukaryota</taxon>
        <taxon>Fungi</taxon>
        <taxon>Fungi incertae sedis</taxon>
        <taxon>Mucoromycota</taxon>
        <taxon>Mucoromycotina</taxon>
        <taxon>Mucoromycetes</taxon>
        <taxon>Mucorales</taxon>
        <taxon>Lichtheimiaceae</taxon>
        <taxon>Lichtheimia</taxon>
    </lineage>
</organism>
<dbReference type="GO" id="GO:0006508">
    <property type="term" value="P:proteolysis"/>
    <property type="evidence" value="ECO:0007669"/>
    <property type="project" value="UniProtKB-KW"/>
</dbReference>
<comment type="caution">
    <text evidence="12">The sequence shown here is derived from an EMBL/GenBank/DDBJ whole genome shotgun (WGS) entry which is preliminary data.</text>
</comment>
<evidence type="ECO:0000256" key="2">
    <source>
        <dbReference type="ARBA" id="ARBA00007447"/>
    </source>
</evidence>
<keyword evidence="7 9" id="KW-0378">Hydrolase</keyword>
<evidence type="ECO:0000256" key="3">
    <source>
        <dbReference type="ARBA" id="ARBA00013205"/>
    </source>
</evidence>
<reference evidence="12" key="1">
    <citation type="submission" date="2013-08" db="EMBL/GenBank/DDBJ databases">
        <title>Gene expansion shapes genome architecture in the human pathogen Lichtheimia corymbifera: an evolutionary genomics analysis in the ancient terrestrial Mucorales (Mucoromycotina).</title>
        <authorList>
            <person name="Schwartze V.U."/>
            <person name="Winter S."/>
            <person name="Shelest E."/>
            <person name="Marcet-Houben M."/>
            <person name="Horn F."/>
            <person name="Wehner S."/>
            <person name="Hoffmann K."/>
            <person name="Riege K."/>
            <person name="Sammeth M."/>
            <person name="Nowrousian M."/>
            <person name="Valiante V."/>
            <person name="Linde J."/>
            <person name="Jacobsen I.D."/>
            <person name="Marz M."/>
            <person name="Brakhage A.A."/>
            <person name="Gabaldon T."/>
            <person name="Bocker S."/>
            <person name="Voigt K."/>
        </authorList>
    </citation>
    <scope>NUCLEOTIDE SEQUENCE [LARGE SCALE GENOMIC DNA]</scope>
    <source>
        <strain evidence="12">FSU 9682</strain>
    </source>
</reference>
<dbReference type="OrthoDB" id="15189at2759"/>
<dbReference type="PROSITE" id="PS51767">
    <property type="entry name" value="PEPTIDASE_A1"/>
    <property type="match status" value="1"/>
</dbReference>
<dbReference type="InterPro" id="IPR033121">
    <property type="entry name" value="PEPTIDASE_A1"/>
</dbReference>
<keyword evidence="5 10" id="KW-0732">Signal</keyword>
<dbReference type="InterPro" id="IPR001461">
    <property type="entry name" value="Aspartic_peptidase_A1"/>
</dbReference>
<dbReference type="PANTHER" id="PTHR47966">
    <property type="entry name" value="BETA-SITE APP-CLEAVING ENZYME, ISOFORM A-RELATED"/>
    <property type="match status" value="1"/>
</dbReference>
<feature type="domain" description="Peptidase A1" evidence="11">
    <location>
        <begin position="80"/>
        <end position="412"/>
    </location>
</feature>
<evidence type="ECO:0000256" key="7">
    <source>
        <dbReference type="ARBA" id="ARBA00022801"/>
    </source>
</evidence>
<keyword evidence="13" id="KW-1185">Reference proteome</keyword>
<comment type="catalytic activity">
    <reaction evidence="1">
        <text>Hydrolysis of proteins with broad specificity similar to that of pepsin A, preferring hydrophobic residues at P1 and P1'. Clots milk and activates trypsinogen. Does not cleave 4-Gln-|-His-5, but does cleave 10-His-|-Leu-11 and 12-Val-|-Glu-13 in B chain of insulin.</text>
        <dbReference type="EC" id="3.4.23.21"/>
    </reaction>
</comment>
<gene>
    <name evidence="12" type="ORF">LCOR_02028.1</name>
</gene>
<evidence type="ECO:0000256" key="1">
    <source>
        <dbReference type="ARBA" id="ARBA00001130"/>
    </source>
</evidence>
<evidence type="ECO:0000256" key="10">
    <source>
        <dbReference type="SAM" id="SignalP"/>
    </source>
</evidence>
<protein>
    <recommendedName>
        <fullName evidence="3">rhizopuspepsin</fullName>
        <ecNumber evidence="3">3.4.23.21</ecNumber>
    </recommendedName>
</protein>
<dbReference type="EC" id="3.4.23.21" evidence="3"/>
<dbReference type="SUPFAM" id="SSF50630">
    <property type="entry name" value="Acid proteases"/>
    <property type="match status" value="1"/>
</dbReference>
<proteinExistence type="inferred from homology"/>
<feature type="active site" evidence="8">
    <location>
        <position position="98"/>
    </location>
</feature>
<keyword evidence="4 9" id="KW-0645">Protease</keyword>
<dbReference type="PROSITE" id="PS00141">
    <property type="entry name" value="ASP_PROTEASE"/>
    <property type="match status" value="2"/>
</dbReference>
<comment type="similarity">
    <text evidence="2 9">Belongs to the peptidase A1 family.</text>
</comment>
<evidence type="ECO:0000256" key="8">
    <source>
        <dbReference type="PIRSR" id="PIRSR601461-1"/>
    </source>
</evidence>
<evidence type="ECO:0000256" key="6">
    <source>
        <dbReference type="ARBA" id="ARBA00022750"/>
    </source>
</evidence>
<accession>A0A068RKZ4</accession>
<keyword evidence="6 9" id="KW-0064">Aspartyl protease</keyword>
<feature type="signal peptide" evidence="10">
    <location>
        <begin position="1"/>
        <end position="20"/>
    </location>
</feature>
<dbReference type="STRING" id="1263082.A0A068RKZ4"/>
<feature type="active site" evidence="8">
    <location>
        <position position="304"/>
    </location>
</feature>
<name>A0A068RKZ4_9FUNG</name>
<dbReference type="PANTHER" id="PTHR47966:SF51">
    <property type="entry name" value="BETA-SITE APP-CLEAVING ENZYME, ISOFORM A-RELATED"/>
    <property type="match status" value="1"/>
</dbReference>
<evidence type="ECO:0000259" key="11">
    <source>
        <dbReference type="PROSITE" id="PS51767"/>
    </source>
</evidence>
<dbReference type="Gene3D" id="2.40.70.10">
    <property type="entry name" value="Acid Proteases"/>
    <property type="match status" value="2"/>
</dbReference>
<evidence type="ECO:0000256" key="5">
    <source>
        <dbReference type="ARBA" id="ARBA00022729"/>
    </source>
</evidence>
<feature type="chain" id="PRO_5001652650" description="rhizopuspepsin" evidence="10">
    <location>
        <begin position="21"/>
        <end position="415"/>
    </location>
</feature>
<evidence type="ECO:0000313" key="12">
    <source>
        <dbReference type="EMBL" id="CDH50312.1"/>
    </source>
</evidence>
<evidence type="ECO:0000256" key="9">
    <source>
        <dbReference type="RuleBase" id="RU000454"/>
    </source>
</evidence>
<dbReference type="InterPro" id="IPR021109">
    <property type="entry name" value="Peptidase_aspartic_dom_sf"/>
</dbReference>
<evidence type="ECO:0000256" key="4">
    <source>
        <dbReference type="ARBA" id="ARBA00022670"/>
    </source>
</evidence>
<dbReference type="EMBL" id="CBTN010000006">
    <property type="protein sequence ID" value="CDH50312.1"/>
    <property type="molecule type" value="Genomic_DNA"/>
</dbReference>
<dbReference type="InterPro" id="IPR034164">
    <property type="entry name" value="Pepsin-like_dom"/>
</dbReference>